<keyword evidence="1" id="KW-0732">Signal</keyword>
<organism evidence="2 3">
    <name type="scientific">Entamoeba invadens IP1</name>
    <dbReference type="NCBI Taxonomy" id="370355"/>
    <lineage>
        <taxon>Eukaryota</taxon>
        <taxon>Amoebozoa</taxon>
        <taxon>Evosea</taxon>
        <taxon>Archamoebae</taxon>
        <taxon>Mastigamoebida</taxon>
        <taxon>Entamoebidae</taxon>
        <taxon>Entamoeba</taxon>
    </lineage>
</organism>
<feature type="signal peptide" evidence="1">
    <location>
        <begin position="1"/>
        <end position="22"/>
    </location>
</feature>
<keyword evidence="3" id="KW-1185">Reference proteome</keyword>
<dbReference type="AlphaFoldDB" id="L7FJA2"/>
<dbReference type="Proteomes" id="UP000014680">
    <property type="component" value="Unassembled WGS sequence"/>
</dbReference>
<name>L7FJA2_ENTIV</name>
<evidence type="ECO:0000313" key="3">
    <source>
        <dbReference type="Proteomes" id="UP000014680"/>
    </source>
</evidence>
<feature type="chain" id="PRO_5003973699" evidence="1">
    <location>
        <begin position="23"/>
        <end position="524"/>
    </location>
</feature>
<gene>
    <name evidence="2" type="ORF">EIN_200770</name>
</gene>
<dbReference type="GeneID" id="14882612"/>
<reference evidence="2 3" key="1">
    <citation type="submission" date="2012-10" db="EMBL/GenBank/DDBJ databases">
        <authorList>
            <person name="Zafar N."/>
            <person name="Inman J."/>
            <person name="Hall N."/>
            <person name="Lorenzi H."/>
            <person name="Caler E."/>
        </authorList>
    </citation>
    <scope>NUCLEOTIDE SEQUENCE [LARGE SCALE GENOMIC DNA]</scope>
    <source>
        <strain evidence="2 3">IP1</strain>
    </source>
</reference>
<dbReference type="VEuPathDB" id="AmoebaDB:EIN_200770"/>
<proteinExistence type="predicted"/>
<dbReference type="KEGG" id="eiv:EIN_200770"/>
<evidence type="ECO:0000313" key="2">
    <source>
        <dbReference type="EMBL" id="ELP83639.1"/>
    </source>
</evidence>
<accession>L7FJA2</accession>
<evidence type="ECO:0000256" key="1">
    <source>
        <dbReference type="SAM" id="SignalP"/>
    </source>
</evidence>
<protein>
    <submittedName>
        <fullName evidence="2">Uncharacterized protein</fullName>
    </submittedName>
</protein>
<sequence length="524" mass="60068">MTLYPTYFSLFTCLILSFFSFAQDSPSNNQPILIDENETEEVITPICTSDFVAANMNAVGLTYEITSDCYSLIPKYKQTVKGYNLHSECYVQDKFLLVAKNGHNVSRCGQWLEINGSNLDTPVLCMVAGSFHPKLYGEEITSYVTTYIGFQEHLFHLLTAGFAYEGDNFVQVTVAETDFDIQKSPTLWVLDNKDDMAKIQIVDCNRPHEFIEFNNTQYRKDKNDIYRLPITSGRSSLNLVSFLNEKIKFENVTLSQIGSFPASSKFVSKKIKHCEYLGESQIFSENETRVQQLMNWYYYKNYQDKNGVYYTDKIDSIKPVIETTEVNNYLTFLMGYAVPEMMEQEYKEFVLTFKVNFNMRIVNVAISISKKIREQDVKGSLTLVRSGLKFDYYQNGDIVKLKARFDNTQHEFVNCMSITYLSKIGDRVELINGEMIRVEKTSNIKNCNSTVFDCLNTECTVDGNSIDVGERIWEVGCEPTCGNCRDGFVCTTMGKCVEQENDNMRSDSEHFMMIVVGIIILTLL</sequence>
<dbReference type="RefSeq" id="XP_004182985.1">
    <property type="nucleotide sequence ID" value="XM_004182937.1"/>
</dbReference>
<dbReference type="EMBL" id="KB207244">
    <property type="protein sequence ID" value="ELP83639.1"/>
    <property type="molecule type" value="Genomic_DNA"/>
</dbReference>